<gene>
    <name evidence="1" type="ordered locus">Clole_0957</name>
</gene>
<accession>F2JQU4</accession>
<dbReference type="HOGENOM" id="CLU_2877571_0_0_9"/>
<evidence type="ECO:0000313" key="1">
    <source>
        <dbReference type="EMBL" id="ADZ82689.1"/>
    </source>
</evidence>
<keyword evidence="2" id="KW-1185">Reference proteome</keyword>
<reference evidence="1 2" key="1">
    <citation type="journal article" date="2011" name="J. Bacteriol.">
        <title>Complete genome sequence of the cellulose-degrading bacterium Cellulosilyticum lentocellum.</title>
        <authorList>
            <consortium name="US DOE Joint Genome Institute"/>
            <person name="Miller D.A."/>
            <person name="Suen G."/>
            <person name="Bruce D."/>
            <person name="Copeland A."/>
            <person name="Cheng J.F."/>
            <person name="Detter C."/>
            <person name="Goodwin L.A."/>
            <person name="Han C.S."/>
            <person name="Hauser L.J."/>
            <person name="Land M.L."/>
            <person name="Lapidus A."/>
            <person name="Lucas S."/>
            <person name="Meincke L."/>
            <person name="Pitluck S."/>
            <person name="Tapia R."/>
            <person name="Teshima H."/>
            <person name="Woyke T."/>
            <person name="Fox B.G."/>
            <person name="Angert E.R."/>
            <person name="Currie C.R."/>
        </authorList>
    </citation>
    <scope>NUCLEOTIDE SEQUENCE [LARGE SCALE GENOMIC DNA]</scope>
    <source>
        <strain evidence="2">ATCC 49066 / DSM 5427 / NCIMB 11756 / RHM5</strain>
    </source>
</reference>
<proteinExistence type="predicted"/>
<dbReference type="Proteomes" id="UP000008467">
    <property type="component" value="Chromosome"/>
</dbReference>
<dbReference type="AlphaFoldDB" id="F2JQU4"/>
<protein>
    <submittedName>
        <fullName evidence="1">Uncharacterized protein</fullName>
    </submittedName>
</protein>
<name>F2JQU4_CELLD</name>
<organism evidence="1 2">
    <name type="scientific">Cellulosilyticum lentocellum (strain ATCC 49066 / DSM 5427 / NCIMB 11756 / RHM5)</name>
    <name type="common">Clostridium lentocellum</name>
    <dbReference type="NCBI Taxonomy" id="642492"/>
    <lineage>
        <taxon>Bacteria</taxon>
        <taxon>Bacillati</taxon>
        <taxon>Bacillota</taxon>
        <taxon>Clostridia</taxon>
        <taxon>Lachnospirales</taxon>
        <taxon>Cellulosilyticaceae</taxon>
        <taxon>Cellulosilyticum</taxon>
    </lineage>
</organism>
<evidence type="ECO:0000313" key="2">
    <source>
        <dbReference type="Proteomes" id="UP000008467"/>
    </source>
</evidence>
<dbReference type="STRING" id="642492.Clole_0957"/>
<sequence>MMVVVDVLCRMDDEDAVRIVNSSGIHIYYGSVKECKREFDETHRLVVGRLKPKENVMLIETMI</sequence>
<dbReference type="KEGG" id="cle:Clole_0957"/>
<dbReference type="EMBL" id="CP002582">
    <property type="protein sequence ID" value="ADZ82689.1"/>
    <property type="molecule type" value="Genomic_DNA"/>
</dbReference>